<dbReference type="PROSITE" id="PS50112">
    <property type="entry name" value="PAS"/>
    <property type="match status" value="1"/>
</dbReference>
<organism evidence="10 11">
    <name type="scientific">Anaerospora hongkongensis</name>
    <dbReference type="NCBI Taxonomy" id="244830"/>
    <lineage>
        <taxon>Bacteria</taxon>
        <taxon>Bacillati</taxon>
        <taxon>Bacillota</taxon>
        <taxon>Negativicutes</taxon>
        <taxon>Selenomonadales</taxon>
        <taxon>Sporomusaceae</taxon>
        <taxon>Anaerospora</taxon>
    </lineage>
</organism>
<dbReference type="InterPro" id="IPR027417">
    <property type="entry name" value="P-loop_NTPase"/>
</dbReference>
<evidence type="ECO:0000256" key="6">
    <source>
        <dbReference type="ARBA" id="ARBA00023163"/>
    </source>
</evidence>
<dbReference type="NCBIfam" id="TIGR04381">
    <property type="entry name" value="HTH_TypR"/>
    <property type="match status" value="1"/>
</dbReference>
<dbReference type="PROSITE" id="PS50045">
    <property type="entry name" value="SIGMA54_INTERACT_4"/>
    <property type="match status" value="1"/>
</dbReference>
<evidence type="ECO:0000313" key="10">
    <source>
        <dbReference type="EMBL" id="TCL38721.1"/>
    </source>
</evidence>
<proteinExistence type="predicted"/>
<dbReference type="CDD" id="cd00130">
    <property type="entry name" value="PAS"/>
    <property type="match status" value="1"/>
</dbReference>
<dbReference type="InterPro" id="IPR009057">
    <property type="entry name" value="Homeodomain-like_sf"/>
</dbReference>
<evidence type="ECO:0000259" key="8">
    <source>
        <dbReference type="PROSITE" id="PS50045"/>
    </source>
</evidence>
<evidence type="ECO:0000256" key="5">
    <source>
        <dbReference type="ARBA" id="ARBA00023125"/>
    </source>
</evidence>
<dbReference type="AlphaFoldDB" id="A0A4R1Q8L3"/>
<dbReference type="PROSITE" id="PS00688">
    <property type="entry name" value="SIGMA54_INTERACT_3"/>
    <property type="match status" value="1"/>
</dbReference>
<dbReference type="InterPro" id="IPR003593">
    <property type="entry name" value="AAA+_ATPase"/>
</dbReference>
<keyword evidence="2" id="KW-0058">Aromatic hydrocarbons catabolism</keyword>
<dbReference type="Gene3D" id="1.10.10.60">
    <property type="entry name" value="Homeodomain-like"/>
    <property type="match status" value="1"/>
</dbReference>
<dbReference type="PANTHER" id="PTHR32071">
    <property type="entry name" value="TRANSCRIPTIONAL REGULATORY PROTEIN"/>
    <property type="match status" value="1"/>
</dbReference>
<dbReference type="SUPFAM" id="SSF55785">
    <property type="entry name" value="PYP-like sensor domain (PAS domain)"/>
    <property type="match status" value="1"/>
</dbReference>
<dbReference type="InterPro" id="IPR013767">
    <property type="entry name" value="PAS_fold"/>
</dbReference>
<dbReference type="Pfam" id="PF18024">
    <property type="entry name" value="HTH_50"/>
    <property type="match status" value="1"/>
</dbReference>
<dbReference type="CDD" id="cd00009">
    <property type="entry name" value="AAA"/>
    <property type="match status" value="1"/>
</dbReference>
<dbReference type="Pfam" id="PF25601">
    <property type="entry name" value="AAA_lid_14"/>
    <property type="match status" value="1"/>
</dbReference>
<dbReference type="NCBIfam" id="TIGR00229">
    <property type="entry name" value="sensory_box"/>
    <property type="match status" value="1"/>
</dbReference>
<dbReference type="GO" id="GO:0006355">
    <property type="term" value="P:regulation of DNA-templated transcription"/>
    <property type="evidence" value="ECO:0007669"/>
    <property type="project" value="InterPro"/>
</dbReference>
<keyword evidence="6" id="KW-0804">Transcription</keyword>
<dbReference type="EMBL" id="SLUI01000003">
    <property type="protein sequence ID" value="TCL38721.1"/>
    <property type="molecule type" value="Genomic_DNA"/>
</dbReference>
<evidence type="ECO:0000256" key="4">
    <source>
        <dbReference type="ARBA" id="ARBA00023015"/>
    </source>
</evidence>
<keyword evidence="3" id="KW-0067">ATP-binding</keyword>
<keyword evidence="4" id="KW-0805">Transcription regulation</keyword>
<evidence type="ECO:0000256" key="1">
    <source>
        <dbReference type="ARBA" id="ARBA00022741"/>
    </source>
</evidence>
<dbReference type="Gene3D" id="1.10.8.60">
    <property type="match status" value="1"/>
</dbReference>
<dbReference type="GO" id="GO:0005524">
    <property type="term" value="F:ATP binding"/>
    <property type="evidence" value="ECO:0007669"/>
    <property type="project" value="UniProtKB-KW"/>
</dbReference>
<evidence type="ECO:0000259" key="9">
    <source>
        <dbReference type="PROSITE" id="PS50112"/>
    </source>
</evidence>
<sequence length="544" mass="61058">MDCSFWKGGMKVREYMIQIDFVNCPGLGYEIFRITEKNNIDKIAMEVIPNHGMAIQFQCAAQEQVDRLVAELAALPNITSVSFRSQMPYQEKEIELRTILNSVNEGVLAINKEGIISHINQVTCSVLQCTLEEAMGLPVEELVGEAPPILETLRLGRASPLKRWKVTRNGKDLQFLSSNIPIRNDQGEIIGAVATIQDFQQIENIILRADKAKRCTFDDIIHQSPQMIRLIASARAVARNSSTILLRGESGTGKELFANAIHAAGLRSKKPFIPINCAALTESLLESELFGYEDGAYTGAAKGGRQGLFEQANGGTLFLDEIGDISLRLQVRLLRVLQEGTIRRVGGNQDVNVDVRIIAATHRNLEAMIRTGEFRDDLYYRLNVIPLTLLPLRERKEDIPLLAQHLIRKICSKINKPEVHLTRESVALLVAQQWPGNVRQLENTLERLLNLLDTTEIRPEHFCDWTDIDHTAVKGSEKIEKKQQSLQVEIPVNNEWPHLKEIVAAVEKEVIAKVLQKHPSSRLAGQVLGVSNTTILNKIREYKI</sequence>
<dbReference type="Proteomes" id="UP000295063">
    <property type="component" value="Unassembled WGS sequence"/>
</dbReference>
<dbReference type="InterPro" id="IPR000014">
    <property type="entry name" value="PAS"/>
</dbReference>
<dbReference type="RefSeq" id="WP_243650449.1">
    <property type="nucleotide sequence ID" value="NZ_SLUI01000003.1"/>
</dbReference>
<dbReference type="Gene3D" id="3.40.50.300">
    <property type="entry name" value="P-loop containing nucleotide triphosphate hydrolases"/>
    <property type="match status" value="1"/>
</dbReference>
<accession>A0A4R1Q8L3</accession>
<dbReference type="Gene3D" id="3.30.70.260">
    <property type="match status" value="1"/>
</dbReference>
<dbReference type="InterPro" id="IPR002078">
    <property type="entry name" value="Sigma_54_int"/>
</dbReference>
<name>A0A4R1Q8L3_9FIRM</name>
<dbReference type="Gene3D" id="3.30.450.20">
    <property type="entry name" value="PAS domain"/>
    <property type="match status" value="1"/>
</dbReference>
<evidence type="ECO:0000313" key="11">
    <source>
        <dbReference type="Proteomes" id="UP000295063"/>
    </source>
</evidence>
<dbReference type="InterPro" id="IPR030828">
    <property type="entry name" value="HTH_TyrR"/>
</dbReference>
<dbReference type="GO" id="GO:0003677">
    <property type="term" value="F:DNA binding"/>
    <property type="evidence" value="ECO:0007669"/>
    <property type="project" value="UniProtKB-KW"/>
</dbReference>
<keyword evidence="11" id="KW-1185">Reference proteome</keyword>
<dbReference type="InterPro" id="IPR025662">
    <property type="entry name" value="Sigma_54_int_dom_ATP-bd_1"/>
</dbReference>
<dbReference type="SUPFAM" id="SSF52540">
    <property type="entry name" value="P-loop containing nucleoside triphosphate hydrolases"/>
    <property type="match status" value="1"/>
</dbReference>
<dbReference type="InterPro" id="IPR058031">
    <property type="entry name" value="AAA_lid_NorR"/>
</dbReference>
<dbReference type="FunFam" id="3.40.50.300:FF:000006">
    <property type="entry name" value="DNA-binding transcriptional regulator NtrC"/>
    <property type="match status" value="1"/>
</dbReference>
<dbReference type="PANTHER" id="PTHR32071:SF57">
    <property type="entry name" value="C4-DICARBOXYLATE TRANSPORT TRANSCRIPTIONAL REGULATORY PROTEIN DCTD"/>
    <property type="match status" value="1"/>
</dbReference>
<gene>
    <name evidence="10" type="ORF">EV210_103200</name>
</gene>
<evidence type="ECO:0000256" key="2">
    <source>
        <dbReference type="ARBA" id="ARBA00022797"/>
    </source>
</evidence>
<comment type="caution">
    <text evidence="10">The sequence shown here is derived from an EMBL/GenBank/DDBJ whole genome shotgun (WGS) entry which is preliminary data.</text>
</comment>
<dbReference type="PROSITE" id="PS00676">
    <property type="entry name" value="SIGMA54_INTERACT_2"/>
    <property type="match status" value="1"/>
</dbReference>
<keyword evidence="5" id="KW-0238">DNA-binding</keyword>
<dbReference type="SMART" id="SM00091">
    <property type="entry name" value="PAS"/>
    <property type="match status" value="1"/>
</dbReference>
<feature type="domain" description="Sigma-54 factor interaction" evidence="8">
    <location>
        <begin position="220"/>
        <end position="450"/>
    </location>
</feature>
<feature type="domain" description="PAS" evidence="9">
    <location>
        <begin position="92"/>
        <end position="136"/>
    </location>
</feature>
<dbReference type="SMART" id="SM00382">
    <property type="entry name" value="AAA"/>
    <property type="match status" value="1"/>
</dbReference>
<dbReference type="SUPFAM" id="SSF46689">
    <property type="entry name" value="Homeodomain-like"/>
    <property type="match status" value="1"/>
</dbReference>
<dbReference type="Pfam" id="PF00989">
    <property type="entry name" value="PAS"/>
    <property type="match status" value="1"/>
</dbReference>
<dbReference type="InterPro" id="IPR025943">
    <property type="entry name" value="Sigma_54_int_dom_ATP-bd_2"/>
</dbReference>
<dbReference type="InterPro" id="IPR035965">
    <property type="entry name" value="PAS-like_dom_sf"/>
</dbReference>
<dbReference type="InterPro" id="IPR025944">
    <property type="entry name" value="Sigma_54_int_dom_CS"/>
</dbReference>
<dbReference type="PROSITE" id="PS00675">
    <property type="entry name" value="SIGMA54_INTERACT_1"/>
    <property type="match status" value="1"/>
</dbReference>
<evidence type="ECO:0000256" key="7">
    <source>
        <dbReference type="ARBA" id="ARBA00029500"/>
    </source>
</evidence>
<evidence type="ECO:0000256" key="3">
    <source>
        <dbReference type="ARBA" id="ARBA00022840"/>
    </source>
</evidence>
<dbReference type="Pfam" id="PF00158">
    <property type="entry name" value="Sigma54_activat"/>
    <property type="match status" value="1"/>
</dbReference>
<protein>
    <recommendedName>
        <fullName evidence="7">HTH-type transcriptional regulatory protein TyrR</fullName>
    </recommendedName>
</protein>
<keyword evidence="1" id="KW-0547">Nucleotide-binding</keyword>
<reference evidence="10 11" key="1">
    <citation type="submission" date="2019-03" db="EMBL/GenBank/DDBJ databases">
        <title>Genomic Encyclopedia of Type Strains, Phase IV (KMG-IV): sequencing the most valuable type-strain genomes for metagenomic binning, comparative biology and taxonomic classification.</title>
        <authorList>
            <person name="Goeker M."/>
        </authorList>
    </citation>
    <scope>NUCLEOTIDE SEQUENCE [LARGE SCALE GENOMIC DNA]</scope>
    <source>
        <strain evidence="10 11">DSM 15969</strain>
    </source>
</reference>